<evidence type="ECO:0000313" key="3">
    <source>
        <dbReference type="Proteomes" id="UP000297031"/>
    </source>
</evidence>
<dbReference type="KEGG" id="mgod:E7746_01110"/>
<accession>A0A4V1D1B0</accession>
<reference evidence="2 3" key="1">
    <citation type="submission" date="2019-02" db="EMBL/GenBank/DDBJ databases">
        <title>Isolation and identification of novel species under the genus Muribaculum.</title>
        <authorList>
            <person name="Miyake S."/>
            <person name="Ding Y."/>
            <person name="Low A."/>
            <person name="Soh M."/>
            <person name="Seedorf H."/>
        </authorList>
    </citation>
    <scope>NUCLEOTIDE SEQUENCE [LARGE SCALE GENOMIC DNA]</scope>
    <source>
        <strain evidence="2 3">TLL-A4</strain>
    </source>
</reference>
<proteinExistence type="predicted"/>
<name>A0A4V1D1B0_9BACT</name>
<dbReference type="AlphaFoldDB" id="A0A4V1D1B0"/>
<evidence type="ECO:0008006" key="4">
    <source>
        <dbReference type="Google" id="ProtNLM"/>
    </source>
</evidence>
<dbReference type="OrthoDB" id="1007572at2"/>
<dbReference type="EMBL" id="CP039393">
    <property type="protein sequence ID" value="QCD34577.1"/>
    <property type="molecule type" value="Genomic_DNA"/>
</dbReference>
<gene>
    <name evidence="2" type="ORF">E7746_01110</name>
</gene>
<dbReference type="Proteomes" id="UP000297031">
    <property type="component" value="Chromosome"/>
</dbReference>
<protein>
    <recommendedName>
        <fullName evidence="4">Fimbrillin family protein</fullName>
    </recommendedName>
</protein>
<keyword evidence="3" id="KW-1185">Reference proteome</keyword>
<feature type="chain" id="PRO_5020310144" description="Fimbrillin family protein" evidence="1">
    <location>
        <begin position="25"/>
        <end position="395"/>
    </location>
</feature>
<evidence type="ECO:0000256" key="1">
    <source>
        <dbReference type="SAM" id="SignalP"/>
    </source>
</evidence>
<organism evidence="2 3">
    <name type="scientific">Muribaculum gordoncarteri</name>
    <dbReference type="NCBI Taxonomy" id="2530390"/>
    <lineage>
        <taxon>Bacteria</taxon>
        <taxon>Pseudomonadati</taxon>
        <taxon>Bacteroidota</taxon>
        <taxon>Bacteroidia</taxon>
        <taxon>Bacteroidales</taxon>
        <taxon>Muribaculaceae</taxon>
        <taxon>Muribaculum</taxon>
    </lineage>
</organism>
<dbReference type="PROSITE" id="PS51257">
    <property type="entry name" value="PROKAR_LIPOPROTEIN"/>
    <property type="match status" value="1"/>
</dbReference>
<feature type="signal peptide" evidence="1">
    <location>
        <begin position="1"/>
        <end position="24"/>
    </location>
</feature>
<dbReference type="RefSeq" id="WP_136409576.1">
    <property type="nucleotide sequence ID" value="NZ_CANQMU010000005.1"/>
</dbReference>
<keyword evidence="1" id="KW-0732">Signal</keyword>
<evidence type="ECO:0000313" key="2">
    <source>
        <dbReference type="EMBL" id="QCD34577.1"/>
    </source>
</evidence>
<sequence>MMNNYIRRITVAGVVALTAAVVSGCSDDSDNLTPVYNPADYITFGTPSFVLNGGDGSAVSRSTLVDKFGDGGVTSFNVWGYCVPRTIDGNSDDWNAAYNVKWPQKSSYSTPDVFKNQEVTVDGSMMSYTEPQPWKVKSSSTADVETSYGYTYTFIACANGKFTMSPASGMGVPVLKFEMPFSDGRLGENPTPLDHTSISDALIAAKFDHTRRNGKVDLAFSHILTGIRFRFHNHTSNDLVIESLSFEGRFYRTGEFDFSGADAKRSVKNLDDDSFSGRFNLMTEPQTIPGESSQLMGYSTDNPDGTTLLLLPNPAANPTTNVLALGDSKTIIVNYTLNGEKRTWTHENFKLSYVPGANVRHTANLNFVGDEFTLIFQADNELNWENGSDNDIDIN</sequence>